<evidence type="ECO:0000256" key="1">
    <source>
        <dbReference type="ARBA" id="ARBA00006930"/>
    </source>
</evidence>
<reference evidence="7 8" key="1">
    <citation type="submission" date="2017-03" db="EMBL/GenBank/DDBJ databases">
        <title>Genome sequence of Clostridium hungatei DSM 14427.</title>
        <authorList>
            <person name="Poehlein A."/>
            <person name="Daniel R."/>
        </authorList>
    </citation>
    <scope>NUCLEOTIDE SEQUENCE [LARGE SCALE GENOMIC DNA]</scope>
    <source>
        <strain evidence="7 8">DSM 14427</strain>
    </source>
</reference>
<gene>
    <name evidence="7" type="primary">sbcC</name>
    <name evidence="7" type="ORF">CLHUN_06800</name>
</gene>
<protein>
    <recommendedName>
        <fullName evidence="3">Nuclease SbcCD subunit C</fullName>
    </recommendedName>
</protein>
<comment type="similarity">
    <text evidence="1">Belongs to the SMC family. SbcC subfamily.</text>
</comment>
<dbReference type="InterPro" id="IPR027417">
    <property type="entry name" value="P-loop_NTPase"/>
</dbReference>
<dbReference type="SUPFAM" id="SSF52540">
    <property type="entry name" value="P-loop containing nucleoside triphosphate hydrolases"/>
    <property type="match status" value="1"/>
</dbReference>
<dbReference type="STRING" id="48256.CLHUN_06800"/>
<organism evidence="7 8">
    <name type="scientific">Ruminiclostridium hungatei</name>
    <name type="common">Clostridium hungatei</name>
    <dbReference type="NCBI Taxonomy" id="48256"/>
    <lineage>
        <taxon>Bacteria</taxon>
        <taxon>Bacillati</taxon>
        <taxon>Bacillota</taxon>
        <taxon>Clostridia</taxon>
        <taxon>Eubacteriales</taxon>
        <taxon>Oscillospiraceae</taxon>
        <taxon>Ruminiclostridium</taxon>
    </lineage>
</organism>
<keyword evidence="8" id="KW-1185">Reference proteome</keyword>
<feature type="coiled-coil region" evidence="4">
    <location>
        <begin position="395"/>
        <end position="426"/>
    </location>
</feature>
<evidence type="ECO:0000256" key="5">
    <source>
        <dbReference type="SAM" id="MobiDB-lite"/>
    </source>
</evidence>
<evidence type="ECO:0000313" key="8">
    <source>
        <dbReference type="Proteomes" id="UP000191554"/>
    </source>
</evidence>
<dbReference type="PANTHER" id="PTHR32114">
    <property type="entry name" value="ABC TRANSPORTER ABCH.3"/>
    <property type="match status" value="1"/>
</dbReference>
<comment type="subunit">
    <text evidence="2">Heterodimer of SbcC and SbcD.</text>
</comment>
<feature type="coiled-coil region" evidence="4">
    <location>
        <begin position="316"/>
        <end position="350"/>
    </location>
</feature>
<dbReference type="Pfam" id="PF13476">
    <property type="entry name" value="AAA_23"/>
    <property type="match status" value="1"/>
</dbReference>
<evidence type="ECO:0000256" key="4">
    <source>
        <dbReference type="SAM" id="Coils"/>
    </source>
</evidence>
<dbReference type="OrthoDB" id="9795626at2"/>
<accession>A0A1V4SPN7</accession>
<keyword evidence="4" id="KW-0175">Coiled coil</keyword>
<dbReference type="GO" id="GO:0006302">
    <property type="term" value="P:double-strand break repair"/>
    <property type="evidence" value="ECO:0007669"/>
    <property type="project" value="InterPro"/>
</dbReference>
<evidence type="ECO:0000259" key="6">
    <source>
        <dbReference type="Pfam" id="PF13476"/>
    </source>
</evidence>
<dbReference type="InterPro" id="IPR038729">
    <property type="entry name" value="Rad50/SbcC_AAA"/>
</dbReference>
<dbReference type="AlphaFoldDB" id="A0A1V4SPN7"/>
<evidence type="ECO:0000313" key="7">
    <source>
        <dbReference type="EMBL" id="OPX45743.1"/>
    </source>
</evidence>
<feature type="coiled-coil region" evidence="4">
    <location>
        <begin position="537"/>
        <end position="582"/>
    </location>
</feature>
<dbReference type="PANTHER" id="PTHR32114:SF2">
    <property type="entry name" value="ABC TRANSPORTER ABCH.3"/>
    <property type="match status" value="1"/>
</dbReference>
<sequence>MKPLKLTMSAFGPYAKEQHIDFTLLQEQIFVISGPTGAGKTTIFDAISFALFGEASGSSRDRDSLRSDFASSDTETYVELEFELRGLCYKIKRAPQQEQKKQRGEGYTVRNADAELLLPDGALITKIANVDEKINELLGINKAQFKQIVMLPQGEFRKLLEADSADRELIFRKIFGTEGFAEIQRRLEDESRELYKAVHDIQTQLETHIRHVDSGGNQSLEEARQAKAVNLELFIELLENESLNDKNRMSKIGAELALNTEKLGTLKEDIVKKQENNKKLEARERLRLDYATALEGALEYVHKETALQYSRKALAIAEVDEQLKKARNGIEAKTAQLEQAGQTAREKSREFEAVKLALSSQKEKEPDRKKYETQLALINSMLPKVIQYDRCIGALEAAKIKSSSAKQQLEQAEDRLKYEKTSFREQEGILRKLYAAEAEDVRLEKEIAYNKKLLTELDGIKKLIEAYFQQDSGYNSKKQDFESFDHEFVTFRSRLEKEEDNYLRAQAGLMAKTLKKGHPCPVCGSTAHPGPAQLPENITDEEELKKIKRQFAALNEERSEKLKALSELNGNLESRKVEIRNRLLALEAGTLPAFVHEAAVREENASEQDAVRPGNKGKVQLSGLFQEIREEINKKGIALKAVTVALIASHKETVEFVGKKEALEKACKETEENIKRLEEQLKVLGEKRAAADEEQTRAQAEAGSIEKEVPPELRSEAKLNAASVDIRLCIADMEKALKNAERVLEESGLSLNHAEKQLAVISTSLKESEEEKVYLEEQLQERLKAAGFADYSHFASMKKTQQEIDYLQEDIKAYYQKLNSLKDMLARLEEETGNMGLEDVAGLEQEYGRQLEEQGRLQEQQNIVFSRYTNNTKTLLQLEKIADRLQQLELKYNTIGELSKIARGENAQRLTFERYVLAAYFDEIITAANLRLEKMTGSRYYLRRKEEKGKGRAQQGLELEVYDNYTGKSRHVKTLSGGEGFKASLALALGLADVVQAYSGGISLDTLFIDEGFGSLDPESLDSAVQCLIDIQKTGRLVGVISHVSELKERIKSVLEIISKKEGSFAIFTV</sequence>
<evidence type="ECO:0000256" key="3">
    <source>
        <dbReference type="ARBA" id="ARBA00013368"/>
    </source>
</evidence>
<dbReference type="Gene3D" id="3.40.50.300">
    <property type="entry name" value="P-loop containing nucleotide triphosphate hydrolases"/>
    <property type="match status" value="2"/>
</dbReference>
<feature type="domain" description="Rad50/SbcC-type AAA" evidence="6">
    <location>
        <begin position="5"/>
        <end position="217"/>
    </location>
</feature>
<evidence type="ECO:0000256" key="2">
    <source>
        <dbReference type="ARBA" id="ARBA00011322"/>
    </source>
</evidence>
<dbReference type="Pfam" id="PF13558">
    <property type="entry name" value="SbcC_Walker_B"/>
    <property type="match status" value="1"/>
</dbReference>
<feature type="coiled-coil region" evidence="4">
    <location>
        <begin position="730"/>
        <end position="831"/>
    </location>
</feature>
<dbReference type="GO" id="GO:0016887">
    <property type="term" value="F:ATP hydrolysis activity"/>
    <property type="evidence" value="ECO:0007669"/>
    <property type="project" value="InterPro"/>
</dbReference>
<comment type="caution">
    <text evidence="7">The sequence shown here is derived from an EMBL/GenBank/DDBJ whole genome shotgun (WGS) entry which is preliminary data.</text>
</comment>
<name>A0A1V4SPN7_RUMHU</name>
<feature type="region of interest" description="Disordered" evidence="5">
    <location>
        <begin position="688"/>
        <end position="711"/>
    </location>
</feature>
<dbReference type="Proteomes" id="UP000191554">
    <property type="component" value="Unassembled WGS sequence"/>
</dbReference>
<dbReference type="EMBL" id="MZGX01000003">
    <property type="protein sequence ID" value="OPX45743.1"/>
    <property type="molecule type" value="Genomic_DNA"/>
</dbReference>
<proteinExistence type="inferred from homology"/>
<dbReference type="RefSeq" id="WP_080063138.1">
    <property type="nucleotide sequence ID" value="NZ_MZGX01000003.1"/>
</dbReference>